<evidence type="ECO:0000313" key="8">
    <source>
        <dbReference type="EMBL" id="PWQ92023.1"/>
    </source>
</evidence>
<keyword evidence="2" id="KW-0813">Transport</keyword>
<evidence type="ECO:0000256" key="4">
    <source>
        <dbReference type="ARBA" id="ARBA00022989"/>
    </source>
</evidence>
<evidence type="ECO:0000313" key="9">
    <source>
        <dbReference type="Proteomes" id="UP000245539"/>
    </source>
</evidence>
<evidence type="ECO:0000256" key="1">
    <source>
        <dbReference type="ARBA" id="ARBA00004127"/>
    </source>
</evidence>
<dbReference type="Pfam" id="PF11700">
    <property type="entry name" value="ATG22"/>
    <property type="match status" value="1"/>
</dbReference>
<keyword evidence="5 6" id="KW-0472">Membrane</keyword>
<protein>
    <submittedName>
        <fullName evidence="8">MFS transporter</fullName>
    </submittedName>
</protein>
<feature type="transmembrane region" description="Helical" evidence="6">
    <location>
        <begin position="320"/>
        <end position="338"/>
    </location>
</feature>
<dbReference type="SUPFAM" id="SSF103473">
    <property type="entry name" value="MFS general substrate transporter"/>
    <property type="match status" value="1"/>
</dbReference>
<keyword evidence="4 6" id="KW-1133">Transmembrane helix</keyword>
<gene>
    <name evidence="8" type="ORF">DKW60_23280</name>
</gene>
<keyword evidence="9" id="KW-1185">Reference proteome</keyword>
<keyword evidence="3 6" id="KW-0812">Transmembrane</keyword>
<evidence type="ECO:0000259" key="7">
    <source>
        <dbReference type="PROSITE" id="PS50850"/>
    </source>
</evidence>
<dbReference type="GO" id="GO:0012505">
    <property type="term" value="C:endomembrane system"/>
    <property type="evidence" value="ECO:0007669"/>
    <property type="project" value="UniProtKB-SubCell"/>
</dbReference>
<dbReference type="InterPro" id="IPR036259">
    <property type="entry name" value="MFS_trans_sf"/>
</dbReference>
<feature type="transmembrane region" description="Helical" evidence="6">
    <location>
        <begin position="202"/>
        <end position="221"/>
    </location>
</feature>
<feature type="domain" description="Major facilitator superfamily (MFS) profile" evidence="7">
    <location>
        <begin position="205"/>
        <end position="452"/>
    </location>
</feature>
<evidence type="ECO:0000256" key="5">
    <source>
        <dbReference type="ARBA" id="ARBA00023136"/>
    </source>
</evidence>
<feature type="transmembrane region" description="Helical" evidence="6">
    <location>
        <begin position="86"/>
        <end position="105"/>
    </location>
</feature>
<dbReference type="OrthoDB" id="9768783at2"/>
<comment type="subcellular location">
    <subcellularLocation>
        <location evidence="1">Endomembrane system</location>
        <topology evidence="1">Multi-pass membrane protein</topology>
    </subcellularLocation>
</comment>
<comment type="caution">
    <text evidence="8">The sequence shown here is derived from an EMBL/GenBank/DDBJ whole genome shotgun (WGS) entry which is preliminary data.</text>
</comment>
<feature type="transmembrane region" description="Helical" evidence="6">
    <location>
        <begin position="154"/>
        <end position="174"/>
    </location>
</feature>
<dbReference type="EMBL" id="QGKM01000136">
    <property type="protein sequence ID" value="PWQ92023.1"/>
    <property type="molecule type" value="Genomic_DNA"/>
</dbReference>
<evidence type="ECO:0000256" key="3">
    <source>
        <dbReference type="ARBA" id="ARBA00022692"/>
    </source>
</evidence>
<evidence type="ECO:0000256" key="6">
    <source>
        <dbReference type="SAM" id="Phobius"/>
    </source>
</evidence>
<proteinExistence type="predicted"/>
<dbReference type="InterPro" id="IPR024671">
    <property type="entry name" value="Atg22-like"/>
</dbReference>
<sequence>MIEASQGTVTKKGIWSWMLFDWAAQPFHTLIITFVFAPYFTSQVAPNDVVGQSYWGYAVGIAGLIIAVLSPVLGALADASGPRKPWIFGFSLMGVIGSSLLWFVTPGASETTIIFGLLAFAMALIGFEFAAVFNNAMMPDLVPRAELGKLSGSSWALGYVGGLICLILMLGFMVGNTQTGNTLLGFTPILGLEASLHEGDRASGLLTALWMAVFIIPLFLFTPDQAPKAQVVGAIKQSLQSLWQTILRLPKNKSLASFLLSSMLYRDALNGLYAFGGIYAAGVLQWSIIQIGIFGILANVTGAIGAWFGGRMDARFGSKIVVGACILLLILASVLTVSTDRMHVLWISVAEQSDHSSLPDYLFYFCGALIGAAGGALQASSRTLMVDQAEPGKMGEAFGLYALSGRATSFIAPIAIALVTSLFASQRIGVTPVIALFVISLILLPKVQSRTR</sequence>
<organism evidence="8 9">
    <name type="scientific">Leucothrix pacifica</name>
    <dbReference type="NCBI Taxonomy" id="1247513"/>
    <lineage>
        <taxon>Bacteria</taxon>
        <taxon>Pseudomonadati</taxon>
        <taxon>Pseudomonadota</taxon>
        <taxon>Gammaproteobacteria</taxon>
        <taxon>Thiotrichales</taxon>
        <taxon>Thiotrichaceae</taxon>
        <taxon>Leucothrix</taxon>
    </lineage>
</organism>
<accession>A0A317C3T2</accession>
<feature type="transmembrane region" description="Helical" evidence="6">
    <location>
        <begin position="263"/>
        <end position="282"/>
    </location>
</feature>
<dbReference type="InterPro" id="IPR050495">
    <property type="entry name" value="ATG22/LtaA_families"/>
</dbReference>
<dbReference type="InterPro" id="IPR020846">
    <property type="entry name" value="MFS_dom"/>
</dbReference>
<dbReference type="GO" id="GO:0022857">
    <property type="term" value="F:transmembrane transporter activity"/>
    <property type="evidence" value="ECO:0007669"/>
    <property type="project" value="InterPro"/>
</dbReference>
<feature type="transmembrane region" description="Helical" evidence="6">
    <location>
        <begin position="288"/>
        <end position="308"/>
    </location>
</feature>
<feature type="transmembrane region" description="Helical" evidence="6">
    <location>
        <begin position="54"/>
        <end position="74"/>
    </location>
</feature>
<dbReference type="AlphaFoldDB" id="A0A317C3T2"/>
<feature type="transmembrane region" description="Helical" evidence="6">
    <location>
        <begin position="111"/>
        <end position="133"/>
    </location>
</feature>
<evidence type="ECO:0000256" key="2">
    <source>
        <dbReference type="ARBA" id="ARBA00022448"/>
    </source>
</evidence>
<name>A0A317C3T2_9GAMM</name>
<dbReference type="PANTHER" id="PTHR23519">
    <property type="entry name" value="AUTOPHAGY-RELATED PROTEIN 22"/>
    <property type="match status" value="1"/>
</dbReference>
<feature type="transmembrane region" description="Helical" evidence="6">
    <location>
        <begin position="20"/>
        <end position="42"/>
    </location>
</feature>
<feature type="transmembrane region" description="Helical" evidence="6">
    <location>
        <begin position="361"/>
        <end position="379"/>
    </location>
</feature>
<feature type="transmembrane region" description="Helical" evidence="6">
    <location>
        <begin position="400"/>
        <end position="423"/>
    </location>
</feature>
<feature type="transmembrane region" description="Helical" evidence="6">
    <location>
        <begin position="429"/>
        <end position="447"/>
    </location>
</feature>
<dbReference type="RefSeq" id="WP_109840031.1">
    <property type="nucleotide sequence ID" value="NZ_QGKM01000136.1"/>
</dbReference>
<dbReference type="Proteomes" id="UP000245539">
    <property type="component" value="Unassembled WGS sequence"/>
</dbReference>
<dbReference type="PROSITE" id="PS50850">
    <property type="entry name" value="MFS"/>
    <property type="match status" value="1"/>
</dbReference>
<reference evidence="8 9" key="1">
    <citation type="submission" date="2018-05" db="EMBL/GenBank/DDBJ databases">
        <title>Leucothrix arctica sp. nov., isolated from Arctic seawater.</title>
        <authorList>
            <person name="Choi A."/>
            <person name="Baek K."/>
        </authorList>
    </citation>
    <scope>NUCLEOTIDE SEQUENCE [LARGE SCALE GENOMIC DNA]</scope>
    <source>
        <strain evidence="8 9">JCM 18388</strain>
    </source>
</reference>
<dbReference type="Gene3D" id="1.20.1250.20">
    <property type="entry name" value="MFS general substrate transporter like domains"/>
    <property type="match status" value="1"/>
</dbReference>
<dbReference type="PANTHER" id="PTHR23519:SF1">
    <property type="entry name" value="AUTOPHAGY-RELATED PROTEIN 22"/>
    <property type="match status" value="1"/>
</dbReference>